<organism evidence="1 2">
    <name type="scientific">Ceratopteris richardii</name>
    <name type="common">Triangle waterfern</name>
    <dbReference type="NCBI Taxonomy" id="49495"/>
    <lineage>
        <taxon>Eukaryota</taxon>
        <taxon>Viridiplantae</taxon>
        <taxon>Streptophyta</taxon>
        <taxon>Embryophyta</taxon>
        <taxon>Tracheophyta</taxon>
        <taxon>Polypodiopsida</taxon>
        <taxon>Polypodiidae</taxon>
        <taxon>Polypodiales</taxon>
        <taxon>Pteridineae</taxon>
        <taxon>Pteridaceae</taxon>
        <taxon>Parkerioideae</taxon>
        <taxon>Ceratopteris</taxon>
    </lineage>
</organism>
<gene>
    <name evidence="1" type="ORF">KP509_14G094800</name>
</gene>
<comment type="caution">
    <text evidence="1">The sequence shown here is derived from an EMBL/GenBank/DDBJ whole genome shotgun (WGS) entry which is preliminary data.</text>
</comment>
<accession>A0A8T2TED5</accession>
<dbReference type="AlphaFoldDB" id="A0A8T2TED5"/>
<sequence length="105" mass="11995">MILSRPFVSSYNHLIVSFPCQITRSSWFIFFFFLMQLPDLNSIAFSALTAKESFDGWSMEAQLHLFRSYALCPIACPAVLHPYYHLADLLCMVRFPVRGSHNSGA</sequence>
<dbReference type="EMBL" id="CM035419">
    <property type="protein sequence ID" value="KAH7416502.1"/>
    <property type="molecule type" value="Genomic_DNA"/>
</dbReference>
<reference evidence="1" key="1">
    <citation type="submission" date="2021-08" db="EMBL/GenBank/DDBJ databases">
        <title>WGS assembly of Ceratopteris richardii.</title>
        <authorList>
            <person name="Marchant D.B."/>
            <person name="Chen G."/>
            <person name="Jenkins J."/>
            <person name="Shu S."/>
            <person name="Leebens-Mack J."/>
            <person name="Grimwood J."/>
            <person name="Schmutz J."/>
            <person name="Soltis P."/>
            <person name="Soltis D."/>
            <person name="Chen Z.-H."/>
        </authorList>
    </citation>
    <scope>NUCLEOTIDE SEQUENCE</scope>
    <source>
        <strain evidence="1">Whitten #5841</strain>
        <tissue evidence="1">Leaf</tissue>
    </source>
</reference>
<dbReference type="Proteomes" id="UP000825935">
    <property type="component" value="Chromosome 14"/>
</dbReference>
<evidence type="ECO:0000313" key="2">
    <source>
        <dbReference type="Proteomes" id="UP000825935"/>
    </source>
</evidence>
<evidence type="ECO:0000313" key="1">
    <source>
        <dbReference type="EMBL" id="KAH7416502.1"/>
    </source>
</evidence>
<keyword evidence="2" id="KW-1185">Reference proteome</keyword>
<protein>
    <submittedName>
        <fullName evidence="1">Uncharacterized protein</fullName>
    </submittedName>
</protein>
<proteinExistence type="predicted"/>
<name>A0A8T2TED5_CERRI</name>